<organism evidence="2 3">
    <name type="scientific">Halorhabdus utahensis (strain DSM 12940 / JCM 11049 / AX-2)</name>
    <dbReference type="NCBI Taxonomy" id="519442"/>
    <lineage>
        <taxon>Archaea</taxon>
        <taxon>Methanobacteriati</taxon>
        <taxon>Methanobacteriota</taxon>
        <taxon>Stenosarchaea group</taxon>
        <taxon>Halobacteria</taxon>
        <taxon>Halobacteriales</taxon>
        <taxon>Haloarculaceae</taxon>
        <taxon>Halorhabdus</taxon>
    </lineage>
</organism>
<name>C7NRS3_HALUD</name>
<dbReference type="Pfam" id="PF23958">
    <property type="entry name" value="DUF7287"/>
    <property type="match status" value="1"/>
</dbReference>
<dbReference type="STRING" id="519442.Huta_2867"/>
<reference evidence="2 3" key="1">
    <citation type="journal article" date="2009" name="Stand. Genomic Sci.">
        <title>Complete genome sequence of Halorhabdus utahensis type strain (AX-2).</title>
        <authorList>
            <person name="Anderson I."/>
            <person name="Tindall B.J."/>
            <person name="Pomrenke H."/>
            <person name="Goker M."/>
            <person name="Lapidus A."/>
            <person name="Nolan M."/>
            <person name="Copeland A."/>
            <person name="Glavina Del Rio T."/>
            <person name="Chen F."/>
            <person name="Tice H."/>
            <person name="Cheng J.F."/>
            <person name="Lucas S."/>
            <person name="Chertkov O."/>
            <person name="Bruce D."/>
            <person name="Brettin T."/>
            <person name="Detter J.C."/>
            <person name="Han C."/>
            <person name="Goodwin L."/>
            <person name="Land M."/>
            <person name="Hauser L."/>
            <person name="Chang Y.J."/>
            <person name="Jeffries C.D."/>
            <person name="Pitluck S."/>
            <person name="Pati A."/>
            <person name="Mavromatis K."/>
            <person name="Ivanova N."/>
            <person name="Ovchinnikova G."/>
            <person name="Chen A."/>
            <person name="Palaniappan K."/>
            <person name="Chain P."/>
            <person name="Rohde M."/>
            <person name="Bristow J."/>
            <person name="Eisen J.A."/>
            <person name="Markowitz V."/>
            <person name="Hugenholtz P."/>
            <person name="Kyrpides N.C."/>
            <person name="Klenk H.P."/>
        </authorList>
    </citation>
    <scope>NUCLEOTIDE SEQUENCE [LARGE SCALE GENOMIC DNA]</scope>
    <source>
        <strain evidence="3">DSM 12940 / JCM 11049 / AX-2</strain>
    </source>
</reference>
<dbReference type="GeneID" id="8385176"/>
<dbReference type="EMBL" id="CP001687">
    <property type="protein sequence ID" value="ACV13028.1"/>
    <property type="molecule type" value="Genomic_DNA"/>
</dbReference>
<evidence type="ECO:0000313" key="3">
    <source>
        <dbReference type="Proteomes" id="UP000002071"/>
    </source>
</evidence>
<accession>C7NRS3</accession>
<gene>
    <name evidence="2" type="ordered locus">Huta_2867</name>
</gene>
<sequence>MQFAETIVPTPNYSGCKAGRSSAIKSILALRIAITRLIGALGTRIPGGGRVQLPWVAERSAVEDRRGQTNLDFILGVTILVVAVVFVWLFLPNLFGPFVDGDTHSDSLAAERAANNLAEDALKTQPGADELDEDCVVAFFMGSSSAPGCGFSGSTLTEQIGLGELHFANVSAEFTNGTVLAWHGPGAGGFSDSGTPKLSRGGTHGSTSDVSVARRVVSIDGQRAVLVVRVW</sequence>
<keyword evidence="1" id="KW-0812">Transmembrane</keyword>
<dbReference type="Proteomes" id="UP000002071">
    <property type="component" value="Chromosome"/>
</dbReference>
<keyword evidence="1" id="KW-0472">Membrane</keyword>
<proteinExistence type="predicted"/>
<dbReference type="HOGENOM" id="CLU_1197626_0_0_2"/>
<keyword evidence="3" id="KW-1185">Reference proteome</keyword>
<dbReference type="AlphaFoldDB" id="C7NRS3"/>
<protein>
    <submittedName>
        <fullName evidence="2">Uncharacterized protein</fullName>
    </submittedName>
</protein>
<dbReference type="RefSeq" id="WP_015790590.1">
    <property type="nucleotide sequence ID" value="NC_013158.1"/>
</dbReference>
<evidence type="ECO:0000313" key="2">
    <source>
        <dbReference type="EMBL" id="ACV13028.1"/>
    </source>
</evidence>
<keyword evidence="1" id="KW-1133">Transmembrane helix</keyword>
<evidence type="ECO:0000256" key="1">
    <source>
        <dbReference type="SAM" id="Phobius"/>
    </source>
</evidence>
<feature type="transmembrane region" description="Helical" evidence="1">
    <location>
        <begin position="73"/>
        <end position="91"/>
    </location>
</feature>
<dbReference type="InterPro" id="IPR056613">
    <property type="entry name" value="DUF7287"/>
</dbReference>
<dbReference type="eggNOG" id="arCOG06117">
    <property type="taxonomic scope" value="Archaea"/>
</dbReference>
<dbReference type="KEGG" id="hut:Huta_2867"/>